<dbReference type="EMBL" id="SFCI01001042">
    <property type="protein sequence ID" value="TFY76949.1"/>
    <property type="molecule type" value="Genomic_DNA"/>
</dbReference>
<dbReference type="OrthoDB" id="20828at2759"/>
<evidence type="ECO:0000313" key="2">
    <source>
        <dbReference type="Proteomes" id="UP000298061"/>
    </source>
</evidence>
<dbReference type="STRING" id="135208.A0A4Y9ZTW7"/>
<protein>
    <submittedName>
        <fullName evidence="1">Uncharacterized protein</fullName>
    </submittedName>
</protein>
<comment type="caution">
    <text evidence="1">The sequence shown here is derived from an EMBL/GenBank/DDBJ whole genome shotgun (WGS) entry which is preliminary data.</text>
</comment>
<reference evidence="1 2" key="1">
    <citation type="submission" date="2019-02" db="EMBL/GenBank/DDBJ databases">
        <title>Genome sequencing of the rare red list fungi Hericium alpestre (H. flagellum).</title>
        <authorList>
            <person name="Buettner E."/>
            <person name="Kellner H."/>
        </authorList>
    </citation>
    <scope>NUCLEOTIDE SEQUENCE [LARGE SCALE GENOMIC DNA]</scope>
    <source>
        <strain evidence="1 2">DSM 108284</strain>
    </source>
</reference>
<dbReference type="Proteomes" id="UP000298061">
    <property type="component" value="Unassembled WGS sequence"/>
</dbReference>
<sequence>MLRYPGLYGTYEFLAQMRCYDPTQYSVEWANVITAYLKKQLADIGLPSAPRPGLNIKSTFKGVLSDPETRDRWISRFQYCLSLLRSFYSEGLVDNRTFLAWLVLQMRFCNLAQASFVARLSDEYLAGIVVCRALAHPFVEGCLVKMMEIRSTSARPHLPHLEDMLRIFLQVRKTSVPVTRELTLGIKKTCLVMPDSFVSPHMWIVHEGLIRDVIIAQSCPASAQGGQQEVVQQFRNQLKDNIAEVARRNDAMLFRNLPPRVLARLSEAVVDVMVDISPSIPSRCLFTNIVSYQHLNSISLNTDFDTFTFFDSQLTDAQFASKVDRLLTWSVTPLQYGDHRPYAAVTLLPPQTPPAKCPTNSPAVHIHQARTDFLDDSFAPPVPVKDVALPRARNMDLRTVAKKPSRLNLAVGGLFRAMGGRRN</sequence>
<keyword evidence="2" id="KW-1185">Reference proteome</keyword>
<proteinExistence type="predicted"/>
<evidence type="ECO:0000313" key="1">
    <source>
        <dbReference type="EMBL" id="TFY76949.1"/>
    </source>
</evidence>
<name>A0A4Y9ZTW7_9AGAM</name>
<accession>A0A4Y9ZTW7</accession>
<organism evidence="1 2">
    <name type="scientific">Hericium alpestre</name>
    <dbReference type="NCBI Taxonomy" id="135208"/>
    <lineage>
        <taxon>Eukaryota</taxon>
        <taxon>Fungi</taxon>
        <taxon>Dikarya</taxon>
        <taxon>Basidiomycota</taxon>
        <taxon>Agaricomycotina</taxon>
        <taxon>Agaricomycetes</taxon>
        <taxon>Russulales</taxon>
        <taxon>Hericiaceae</taxon>
        <taxon>Hericium</taxon>
    </lineage>
</organism>
<dbReference type="AlphaFoldDB" id="A0A4Y9ZTW7"/>
<gene>
    <name evidence="1" type="ORF">EWM64_g7062</name>
</gene>